<name>A0A378PWW6_MORBO</name>
<dbReference type="AlphaFoldDB" id="A0A378PWW6"/>
<dbReference type="RefSeq" id="WP_115369483.1">
    <property type="nucleotide sequence ID" value="NZ_UGPZ01000003.1"/>
</dbReference>
<sequence>MLIPVTKEHIITADKLATIRELYEFRRGGYNYNNQNNPIHQRISELHDIKIQSQSNLLTGILFEICLFETMSETLRQRLREQGYHNDTEISNRMRQMNFSYGLTIGRVDDGYDYLIDRANTPYLIDVKMYGTRLFTNQNQVQNYNLLVDARQFNRNIATQYVQGFLIDNNNSLIIYVAGWTDENQLEYMENRNNCYAISVRDLNQIGTLIDIIYQNG</sequence>
<protein>
    <submittedName>
        <fullName evidence="1">Uncharacterized protein</fullName>
    </submittedName>
</protein>
<proteinExistence type="predicted"/>
<accession>A0A378PWW6</accession>
<evidence type="ECO:0000313" key="2">
    <source>
        <dbReference type="Proteomes" id="UP000254133"/>
    </source>
</evidence>
<evidence type="ECO:0000313" key="1">
    <source>
        <dbReference type="EMBL" id="STY93030.1"/>
    </source>
</evidence>
<dbReference type="Proteomes" id="UP000254133">
    <property type="component" value="Unassembled WGS sequence"/>
</dbReference>
<reference evidence="1 2" key="1">
    <citation type="submission" date="2018-06" db="EMBL/GenBank/DDBJ databases">
        <authorList>
            <consortium name="Pathogen Informatics"/>
            <person name="Doyle S."/>
        </authorList>
    </citation>
    <scope>NUCLEOTIDE SEQUENCE [LARGE SCALE GENOMIC DNA]</scope>
    <source>
        <strain evidence="1 2">NCTC9426</strain>
    </source>
</reference>
<dbReference type="EMBL" id="UGPZ01000003">
    <property type="protein sequence ID" value="STY93030.1"/>
    <property type="molecule type" value="Genomic_DNA"/>
</dbReference>
<gene>
    <name evidence="1" type="ORF">NCTC9426_01744</name>
</gene>
<organism evidence="1 2">
    <name type="scientific">Moraxella bovis</name>
    <dbReference type="NCBI Taxonomy" id="476"/>
    <lineage>
        <taxon>Bacteria</taxon>
        <taxon>Pseudomonadati</taxon>
        <taxon>Pseudomonadota</taxon>
        <taxon>Gammaproteobacteria</taxon>
        <taxon>Moraxellales</taxon>
        <taxon>Moraxellaceae</taxon>
        <taxon>Moraxella</taxon>
    </lineage>
</organism>